<evidence type="ECO:0000313" key="1">
    <source>
        <dbReference type="EMBL" id="AWB65596.1"/>
    </source>
</evidence>
<dbReference type="AlphaFoldDB" id="A0A2S0VN17"/>
<evidence type="ECO:0000313" key="2">
    <source>
        <dbReference type="Proteomes" id="UP000244441"/>
    </source>
</evidence>
<proteinExistence type="predicted"/>
<dbReference type="KEGG" id="cate:C2869_03715"/>
<organism evidence="1 2">
    <name type="scientific">Saccharobesus litoralis</name>
    <dbReference type="NCBI Taxonomy" id="2172099"/>
    <lineage>
        <taxon>Bacteria</taxon>
        <taxon>Pseudomonadati</taxon>
        <taxon>Pseudomonadota</taxon>
        <taxon>Gammaproteobacteria</taxon>
        <taxon>Alteromonadales</taxon>
        <taxon>Alteromonadaceae</taxon>
        <taxon>Saccharobesus</taxon>
    </lineage>
</organism>
<sequence length="114" mass="13189">MKIIYLVLLNVLFMVRGFSQEVPNSETVKPVYTASEIMQIAHSYLDKNKANSLSKYYLSSINFRQATWHQGNRMAGKPTWRLFYMCKELKSFGCHFSLSISNDIKPVVKYSPGR</sequence>
<dbReference type="EMBL" id="CP026604">
    <property type="protein sequence ID" value="AWB65596.1"/>
    <property type="molecule type" value="Genomic_DNA"/>
</dbReference>
<accession>A0A2S0VN17</accession>
<gene>
    <name evidence="1" type="ORF">C2869_03715</name>
</gene>
<name>A0A2S0VN17_9ALTE</name>
<dbReference type="OrthoDB" id="9804380at2"/>
<dbReference type="Proteomes" id="UP000244441">
    <property type="component" value="Chromosome"/>
</dbReference>
<keyword evidence="2" id="KW-1185">Reference proteome</keyword>
<protein>
    <submittedName>
        <fullName evidence="1">Uncharacterized protein</fullName>
    </submittedName>
</protein>
<dbReference type="RefSeq" id="WP_108601671.1">
    <property type="nucleotide sequence ID" value="NZ_CP026604.1"/>
</dbReference>
<reference evidence="1 2" key="1">
    <citation type="submission" date="2018-01" db="EMBL/GenBank/DDBJ databases">
        <title>Genome sequence of a Cantenovulum-like bacteria.</title>
        <authorList>
            <person name="Tan W.R."/>
            <person name="Lau N.-S."/>
            <person name="Go F."/>
            <person name="Amirul A.-A.A."/>
        </authorList>
    </citation>
    <scope>NUCLEOTIDE SEQUENCE [LARGE SCALE GENOMIC DNA]</scope>
    <source>
        <strain evidence="1 2">CCB-QB4</strain>
    </source>
</reference>